<feature type="transmembrane region" description="Helical" evidence="9">
    <location>
        <begin position="239"/>
        <end position="259"/>
    </location>
</feature>
<proteinExistence type="predicted"/>
<keyword evidence="2" id="KW-1003">Cell membrane</keyword>
<name>A0ABM1EFP9_PRICU</name>
<accession>A0ABM1EFP9</accession>
<gene>
    <name evidence="12" type="primary">LOC106811814</name>
</gene>
<evidence type="ECO:0000256" key="4">
    <source>
        <dbReference type="ARBA" id="ARBA00022989"/>
    </source>
</evidence>
<dbReference type="PRINTS" id="PR00237">
    <property type="entry name" value="GPCRRHODOPSN"/>
</dbReference>
<dbReference type="PANTHER" id="PTHR24248">
    <property type="entry name" value="ADRENERGIC RECEPTOR-RELATED G-PROTEIN COUPLED RECEPTOR"/>
    <property type="match status" value="1"/>
</dbReference>
<feature type="transmembrane region" description="Helical" evidence="9">
    <location>
        <begin position="20"/>
        <end position="47"/>
    </location>
</feature>
<keyword evidence="11" id="KW-1185">Reference proteome</keyword>
<evidence type="ECO:0000256" key="9">
    <source>
        <dbReference type="SAM" id="Phobius"/>
    </source>
</evidence>
<evidence type="ECO:0000256" key="2">
    <source>
        <dbReference type="ARBA" id="ARBA00022475"/>
    </source>
</evidence>
<dbReference type="Proteomes" id="UP000695022">
    <property type="component" value="Unplaced"/>
</dbReference>
<keyword evidence="3 9" id="KW-0812">Transmembrane</keyword>
<dbReference type="RefSeq" id="XP_014671020.1">
    <property type="nucleotide sequence ID" value="XM_014815534.1"/>
</dbReference>
<evidence type="ECO:0000256" key="8">
    <source>
        <dbReference type="ARBA" id="ARBA00023224"/>
    </source>
</evidence>
<comment type="subcellular location">
    <subcellularLocation>
        <location evidence="1">Cell membrane</location>
        <topology evidence="1">Multi-pass membrane protein</topology>
    </subcellularLocation>
</comment>
<reference evidence="12" key="1">
    <citation type="submission" date="2025-08" db="UniProtKB">
        <authorList>
            <consortium name="RefSeq"/>
        </authorList>
    </citation>
    <scope>IDENTIFICATION</scope>
</reference>
<evidence type="ECO:0000256" key="1">
    <source>
        <dbReference type="ARBA" id="ARBA00004651"/>
    </source>
</evidence>
<keyword evidence="6 9" id="KW-0472">Membrane</keyword>
<dbReference type="Gene3D" id="1.20.1070.10">
    <property type="entry name" value="Rhodopsin 7-helix transmembrane proteins"/>
    <property type="match status" value="1"/>
</dbReference>
<dbReference type="InterPro" id="IPR000276">
    <property type="entry name" value="GPCR_Rhodpsn"/>
</dbReference>
<feature type="transmembrane region" description="Helical" evidence="9">
    <location>
        <begin position="179"/>
        <end position="206"/>
    </location>
</feature>
<feature type="domain" description="G-protein coupled receptors family 1 profile" evidence="10">
    <location>
        <begin position="39"/>
        <end position="295"/>
    </location>
</feature>
<dbReference type="InterPro" id="IPR017452">
    <property type="entry name" value="GPCR_Rhodpsn_7TM"/>
</dbReference>
<evidence type="ECO:0000259" key="10">
    <source>
        <dbReference type="PROSITE" id="PS50262"/>
    </source>
</evidence>
<dbReference type="PROSITE" id="PS50262">
    <property type="entry name" value="G_PROTEIN_RECEP_F1_2"/>
    <property type="match status" value="1"/>
</dbReference>
<dbReference type="PANTHER" id="PTHR24248:SF163">
    <property type="entry name" value="HISTAMINE H2 RECEPTOR-LIKE"/>
    <property type="match status" value="1"/>
</dbReference>
<dbReference type="GeneID" id="106811814"/>
<keyword evidence="7" id="KW-0675">Receptor</keyword>
<feature type="transmembrane region" description="Helical" evidence="9">
    <location>
        <begin position="279"/>
        <end position="298"/>
    </location>
</feature>
<sequence length="317" mass="33880">MSNNTTGALASDDDQQMALVGTIIVALTMAAINVAVVLGNAVVVVSICRHKALHVAHNYVLLSLAVADLLLGVAVLPVHVVYATTAVWTFAAWYCRVSFALDVALSNCSILHLCVIAGERLLALRWPLHYRKVARVLVAWGVCLAWLLSAGMGIVVAAVPRSWHGDGVVEAGGACVLAVTFRFAVVCGLLSFYAPLAFMAAAYVWMALTVKRQLRRTAAADGPATPAARVAARRLRSEVALTRAMAAVLGVFFVFWLPFATLNPWVALHADAPTSVMTFATWCGYANSMVNPIVYSIFSVKMRAAFFATIRCRGGVS</sequence>
<dbReference type="Pfam" id="PF00001">
    <property type="entry name" value="7tm_1"/>
    <property type="match status" value="1"/>
</dbReference>
<feature type="transmembrane region" description="Helical" evidence="9">
    <location>
        <begin position="136"/>
        <end position="159"/>
    </location>
</feature>
<keyword evidence="8" id="KW-0807">Transducer</keyword>
<evidence type="ECO:0000256" key="6">
    <source>
        <dbReference type="ARBA" id="ARBA00023136"/>
    </source>
</evidence>
<dbReference type="SUPFAM" id="SSF81321">
    <property type="entry name" value="Family A G protein-coupled receptor-like"/>
    <property type="match status" value="1"/>
</dbReference>
<evidence type="ECO:0000256" key="3">
    <source>
        <dbReference type="ARBA" id="ARBA00022692"/>
    </source>
</evidence>
<keyword evidence="5" id="KW-0297">G-protein coupled receptor</keyword>
<protein>
    <submittedName>
        <fullName evidence="12">Dopamine receptor 4-like</fullName>
    </submittedName>
</protein>
<evidence type="ECO:0000256" key="5">
    <source>
        <dbReference type="ARBA" id="ARBA00023040"/>
    </source>
</evidence>
<feature type="transmembrane region" description="Helical" evidence="9">
    <location>
        <begin position="59"/>
        <end position="83"/>
    </location>
</feature>
<keyword evidence="4 9" id="KW-1133">Transmembrane helix</keyword>
<organism evidence="11 12">
    <name type="scientific">Priapulus caudatus</name>
    <name type="common">Priapulid worm</name>
    <dbReference type="NCBI Taxonomy" id="37621"/>
    <lineage>
        <taxon>Eukaryota</taxon>
        <taxon>Metazoa</taxon>
        <taxon>Ecdysozoa</taxon>
        <taxon>Scalidophora</taxon>
        <taxon>Priapulida</taxon>
        <taxon>Priapulimorpha</taxon>
        <taxon>Priapulimorphida</taxon>
        <taxon>Priapulidae</taxon>
        <taxon>Priapulus</taxon>
    </lineage>
</organism>
<evidence type="ECO:0000313" key="12">
    <source>
        <dbReference type="RefSeq" id="XP_014671020.1"/>
    </source>
</evidence>
<evidence type="ECO:0000313" key="11">
    <source>
        <dbReference type="Proteomes" id="UP000695022"/>
    </source>
</evidence>
<feature type="transmembrane region" description="Helical" evidence="9">
    <location>
        <begin position="103"/>
        <end position="124"/>
    </location>
</feature>
<evidence type="ECO:0000256" key="7">
    <source>
        <dbReference type="ARBA" id="ARBA00023170"/>
    </source>
</evidence>